<name>A0A0D3JQP9_EMIH1</name>
<comment type="subcellular location">
    <subcellularLocation>
        <location evidence="1">Cytoplasm</location>
        <location evidence="1">Cytoskeleton</location>
    </subcellularLocation>
</comment>
<keyword evidence="2" id="KW-0963">Cytoplasm</keyword>
<dbReference type="AlphaFoldDB" id="A0A0D3JQP9"/>
<dbReference type="PROSITE" id="PS51996">
    <property type="entry name" value="TR_MART"/>
    <property type="match status" value="1"/>
</dbReference>
<evidence type="ECO:0008006" key="7">
    <source>
        <dbReference type="Google" id="ProtNLM"/>
    </source>
</evidence>
<dbReference type="InterPro" id="IPR052410">
    <property type="entry name" value="DRC5"/>
</dbReference>
<reference evidence="6" key="1">
    <citation type="journal article" date="2013" name="Nature">
        <title>Pan genome of the phytoplankton Emiliania underpins its global distribution.</title>
        <authorList>
            <person name="Read B.A."/>
            <person name="Kegel J."/>
            <person name="Klute M.J."/>
            <person name="Kuo A."/>
            <person name="Lefebvre S.C."/>
            <person name="Maumus F."/>
            <person name="Mayer C."/>
            <person name="Miller J."/>
            <person name="Monier A."/>
            <person name="Salamov A."/>
            <person name="Young J."/>
            <person name="Aguilar M."/>
            <person name="Claverie J.M."/>
            <person name="Frickenhaus S."/>
            <person name="Gonzalez K."/>
            <person name="Herman E.K."/>
            <person name="Lin Y.C."/>
            <person name="Napier J."/>
            <person name="Ogata H."/>
            <person name="Sarno A.F."/>
            <person name="Shmutz J."/>
            <person name="Schroeder D."/>
            <person name="de Vargas C."/>
            <person name="Verret F."/>
            <person name="von Dassow P."/>
            <person name="Valentin K."/>
            <person name="Van de Peer Y."/>
            <person name="Wheeler G."/>
            <person name="Dacks J.B."/>
            <person name="Delwiche C.F."/>
            <person name="Dyhrman S.T."/>
            <person name="Glockner G."/>
            <person name="John U."/>
            <person name="Richards T."/>
            <person name="Worden A.Z."/>
            <person name="Zhang X."/>
            <person name="Grigoriev I.V."/>
            <person name="Allen A.E."/>
            <person name="Bidle K."/>
            <person name="Borodovsky M."/>
            <person name="Bowler C."/>
            <person name="Brownlee C."/>
            <person name="Cock J.M."/>
            <person name="Elias M."/>
            <person name="Gladyshev V.N."/>
            <person name="Groth M."/>
            <person name="Guda C."/>
            <person name="Hadaegh A."/>
            <person name="Iglesias-Rodriguez M.D."/>
            <person name="Jenkins J."/>
            <person name="Jones B.M."/>
            <person name="Lawson T."/>
            <person name="Leese F."/>
            <person name="Lindquist E."/>
            <person name="Lobanov A."/>
            <person name="Lomsadze A."/>
            <person name="Malik S.B."/>
            <person name="Marsh M.E."/>
            <person name="Mackinder L."/>
            <person name="Mock T."/>
            <person name="Mueller-Roeber B."/>
            <person name="Pagarete A."/>
            <person name="Parker M."/>
            <person name="Probert I."/>
            <person name="Quesneville H."/>
            <person name="Raines C."/>
            <person name="Rensing S.A."/>
            <person name="Riano-Pachon D.M."/>
            <person name="Richier S."/>
            <person name="Rokitta S."/>
            <person name="Shiraiwa Y."/>
            <person name="Soanes D.M."/>
            <person name="van der Giezen M."/>
            <person name="Wahlund T.M."/>
            <person name="Williams B."/>
            <person name="Wilson W."/>
            <person name="Wolfe G."/>
            <person name="Wurch L.L."/>
        </authorList>
    </citation>
    <scope>NUCLEOTIDE SEQUENCE</scope>
</reference>
<dbReference type="SMART" id="SM00368">
    <property type="entry name" value="LRR_RI"/>
    <property type="match status" value="12"/>
</dbReference>
<dbReference type="SUPFAM" id="SSF56399">
    <property type="entry name" value="ADP-ribosylation"/>
    <property type="match status" value="1"/>
</dbReference>
<dbReference type="eggNOG" id="KOG4308">
    <property type="taxonomic scope" value="Eukaryota"/>
</dbReference>
<keyword evidence="6" id="KW-1185">Reference proteome</keyword>
<dbReference type="GeneID" id="17271380"/>
<feature type="region of interest" description="Disordered" evidence="4">
    <location>
        <begin position="1"/>
        <end position="43"/>
    </location>
</feature>
<evidence type="ECO:0000256" key="1">
    <source>
        <dbReference type="ARBA" id="ARBA00004245"/>
    </source>
</evidence>
<dbReference type="PaxDb" id="2903-EOD25834"/>
<dbReference type="InterPro" id="IPR001611">
    <property type="entry name" value="Leu-rich_rpt"/>
</dbReference>
<dbReference type="SUPFAM" id="SSF52047">
    <property type="entry name" value="RNI-like"/>
    <property type="match status" value="2"/>
</dbReference>
<dbReference type="Proteomes" id="UP000013827">
    <property type="component" value="Unassembled WGS sequence"/>
</dbReference>
<reference evidence="5" key="2">
    <citation type="submission" date="2024-10" db="UniProtKB">
        <authorList>
            <consortium name="EnsemblProtists"/>
        </authorList>
    </citation>
    <scope>IDENTIFICATION</scope>
</reference>
<feature type="compositionally biased region" description="Basic and acidic residues" evidence="4">
    <location>
        <begin position="26"/>
        <end position="43"/>
    </location>
</feature>
<organism evidence="5 6">
    <name type="scientific">Emiliania huxleyi (strain CCMP1516)</name>
    <dbReference type="NCBI Taxonomy" id="280463"/>
    <lineage>
        <taxon>Eukaryota</taxon>
        <taxon>Haptista</taxon>
        <taxon>Haptophyta</taxon>
        <taxon>Prymnesiophyceae</taxon>
        <taxon>Isochrysidales</taxon>
        <taxon>Noelaerhabdaceae</taxon>
        <taxon>Emiliania</taxon>
    </lineage>
</organism>
<accession>A0A0D3JQP9</accession>
<dbReference type="EnsemblProtists" id="EOD25834">
    <property type="protein sequence ID" value="EOD25834"/>
    <property type="gene ID" value="EMIHUDRAFT_206002"/>
</dbReference>
<dbReference type="Gene3D" id="3.80.10.10">
    <property type="entry name" value="Ribonuclease Inhibitor"/>
    <property type="match status" value="4"/>
</dbReference>
<sequence>MVPRTTEQDENQSLKDENQSLKNHSLKQDEIHGGTDIDKQHETQSLKDEIKSLKDQLNSVDAQPAAEWGVAGWVDSLALAEVVAKALKEPAGTTDPFTYVLSLSLADLKEKLEAVKLSEAIAETLWSAIEKLRGQSAATGAALNAKFAAEGDAFKGEMGFGGVEQFYGGVLRASLEKLIGPPLMVDGSLFKAMETEHCKEKDADVPFDTSNGIEGATSRMEWEFVVAPVVEDHNSRYAERGGDFRTAHREWCRKPEPLSAYEAKMADEMNPRLVEAGQAPLTLEELIAGRMYTGPMYEKYNAVLRFSSARGADGAVRLEYASMEEVPFLQTKCGTLHLGEWVATAAGEPAAVRWTWHNQYSTTIHAINSIIVKLSPLTRITPLYRGWTGATLPEAFFKPDVLGFRGGVEYGFSSTTTDRAQAVHYAEGKASTVLELVMGMIDRGADISWLSQYPHEKETLLPPLMGLQVRSTGVEGSTLVVQCSFSINMASLTLEQVSGKRKKLLTDMGAQMAAEVRRGVAEEAAEEASQLVRARLGLERCADAGGAADKRLEAPLGDEAEAYNSDVRFQAAVGDALKVKRLVVLAATMQHGGGGGLAAAMDTVLPLQASGVDLTVFDLGSDDGVMVGTVVAWMESEPSALTSLTLDWGKACGRVREALLGVVRTTRTLIVLSAGEEGAMKLNPLQLNGREAVTSLDVSNKKLGDELAGVIAAGLSVNEVMTTLDISQNDIGDEGAKALVSALCVNEVLTKLNLDGLELDLPKLRGTDPVESLDLSGKDLGPASAIVIASLIAGNEVLTDLNLFRNQIGDEGAKAIAEALAVNAVLKTLNLCDNNIRAEGAAAIAQALRVNAALKTLSLGGNKIGDEGAKAIAEALAVNAALKTLSLGGNKIGDEGAVVIADALRVNEVLNKLNISWNQIGPTGAAAIADALKGNTVLTSLDVGFNDLTEEAALGIVRVERQRNKLTSLGLASCSIGPTGAAEIAEYVSGSAVMTELDVSWNSIGAAAIAEALRGNGVLTNLNLRGNRIGAEGAKAIGEALAVNGVLTKLNLDGHELDLPKLRGTDPVESLDLSSKDLGAASAFVIAPLIAGNAVLKSIDLRFNDMDNHWILGLLGLNGERVIRDAVSRREGFELQI</sequence>
<evidence type="ECO:0000313" key="6">
    <source>
        <dbReference type="Proteomes" id="UP000013827"/>
    </source>
</evidence>
<evidence type="ECO:0000256" key="2">
    <source>
        <dbReference type="ARBA" id="ARBA00022490"/>
    </source>
</evidence>
<protein>
    <recommendedName>
        <fullName evidence="7">NAD(P)(+)--arginine ADP-ribosyltransferase</fullName>
    </recommendedName>
</protein>
<dbReference type="RefSeq" id="XP_005778263.1">
    <property type="nucleotide sequence ID" value="XM_005778206.1"/>
</dbReference>
<keyword evidence="3" id="KW-0206">Cytoskeleton</keyword>
<dbReference type="KEGG" id="ehx:EMIHUDRAFT_206002"/>
<dbReference type="InterPro" id="IPR032675">
    <property type="entry name" value="LRR_dom_sf"/>
</dbReference>
<dbReference type="Gene3D" id="3.90.176.10">
    <property type="entry name" value="Toxin ADP-ribosyltransferase, Chain A, domain 1"/>
    <property type="match status" value="1"/>
</dbReference>
<dbReference type="PANTHER" id="PTHR24107">
    <property type="entry name" value="YNEIN REGULATORY COMPLEX SUBUNIT 5"/>
    <property type="match status" value="1"/>
</dbReference>
<dbReference type="PANTHER" id="PTHR24107:SF2">
    <property type="entry name" value="NLR FAMILY CARD DOMAIN CONTAINING 3"/>
    <property type="match status" value="1"/>
</dbReference>
<proteinExistence type="predicted"/>
<dbReference type="Pfam" id="PF13516">
    <property type="entry name" value="LRR_6"/>
    <property type="match status" value="9"/>
</dbReference>
<dbReference type="GO" id="GO:0005856">
    <property type="term" value="C:cytoskeleton"/>
    <property type="evidence" value="ECO:0007669"/>
    <property type="project" value="UniProtKB-SubCell"/>
</dbReference>
<evidence type="ECO:0000313" key="5">
    <source>
        <dbReference type="EnsemblProtists" id="EOD25834"/>
    </source>
</evidence>
<dbReference type="HOGENOM" id="CLU_011207_0_0_1"/>
<evidence type="ECO:0000256" key="4">
    <source>
        <dbReference type="SAM" id="MobiDB-lite"/>
    </source>
</evidence>
<evidence type="ECO:0000256" key="3">
    <source>
        <dbReference type="ARBA" id="ARBA00023212"/>
    </source>
</evidence>